<evidence type="ECO:0000313" key="3">
    <source>
        <dbReference type="EMBL" id="TGU70205.1"/>
    </source>
</evidence>
<keyword evidence="4" id="KW-1185">Reference proteome</keyword>
<dbReference type="InterPro" id="IPR029044">
    <property type="entry name" value="Nucleotide-diphossugar_trans"/>
</dbReference>
<dbReference type="SUPFAM" id="SSF53448">
    <property type="entry name" value="Nucleotide-diphospho-sugar transferases"/>
    <property type="match status" value="1"/>
</dbReference>
<dbReference type="AlphaFoldDB" id="A0A4S1CA95"/>
<dbReference type="InterPro" id="IPR050256">
    <property type="entry name" value="Glycosyltransferase_2"/>
</dbReference>
<evidence type="ECO:0000256" key="1">
    <source>
        <dbReference type="SAM" id="Phobius"/>
    </source>
</evidence>
<dbReference type="InterPro" id="IPR001173">
    <property type="entry name" value="Glyco_trans_2-like"/>
</dbReference>
<dbReference type="GO" id="GO:0005886">
    <property type="term" value="C:plasma membrane"/>
    <property type="evidence" value="ECO:0007669"/>
    <property type="project" value="TreeGrafter"/>
</dbReference>
<comment type="caution">
    <text evidence="3">The sequence shown here is derived from an EMBL/GenBank/DDBJ whole genome shotgun (WGS) entry which is preliminary data.</text>
</comment>
<evidence type="ECO:0000313" key="4">
    <source>
        <dbReference type="Proteomes" id="UP000306416"/>
    </source>
</evidence>
<keyword evidence="1" id="KW-0812">Transmembrane</keyword>
<proteinExistence type="predicted"/>
<feature type="transmembrane region" description="Helical" evidence="1">
    <location>
        <begin position="227"/>
        <end position="254"/>
    </location>
</feature>
<dbReference type="PANTHER" id="PTHR48090:SF8">
    <property type="entry name" value="GLYCOSYLTRANSFERASE CSBB-RELATED"/>
    <property type="match status" value="1"/>
</dbReference>
<dbReference type="RefSeq" id="WP_135872537.1">
    <property type="nucleotide sequence ID" value="NZ_SRSC01000005.1"/>
</dbReference>
<evidence type="ECO:0000259" key="2">
    <source>
        <dbReference type="Pfam" id="PF00535"/>
    </source>
</evidence>
<dbReference type="Proteomes" id="UP000306416">
    <property type="component" value="Unassembled WGS sequence"/>
</dbReference>
<name>A0A4S1CA95_9BACT</name>
<dbReference type="Gene3D" id="3.90.550.10">
    <property type="entry name" value="Spore Coat Polysaccharide Biosynthesis Protein SpsA, Chain A"/>
    <property type="match status" value="1"/>
</dbReference>
<dbReference type="CDD" id="cd04187">
    <property type="entry name" value="DPM1_like_bac"/>
    <property type="match status" value="1"/>
</dbReference>
<feature type="transmembrane region" description="Helical" evidence="1">
    <location>
        <begin position="274"/>
        <end position="296"/>
    </location>
</feature>
<accession>A0A4S1CA95</accession>
<feature type="domain" description="Glycosyltransferase 2-like" evidence="2">
    <location>
        <begin position="12"/>
        <end position="177"/>
    </location>
</feature>
<dbReference type="Pfam" id="PF00535">
    <property type="entry name" value="Glycos_transf_2"/>
    <property type="match status" value="1"/>
</dbReference>
<gene>
    <name evidence="3" type="ORF">E4633_18575</name>
</gene>
<dbReference type="GO" id="GO:0016740">
    <property type="term" value="F:transferase activity"/>
    <property type="evidence" value="ECO:0007669"/>
    <property type="project" value="UniProtKB-KW"/>
</dbReference>
<dbReference type="EMBL" id="SRSC01000005">
    <property type="protein sequence ID" value="TGU70205.1"/>
    <property type="molecule type" value="Genomic_DNA"/>
</dbReference>
<keyword evidence="1" id="KW-0472">Membrane</keyword>
<protein>
    <submittedName>
        <fullName evidence="3">Glycosyltransferase</fullName>
    </submittedName>
</protein>
<dbReference type="PANTHER" id="PTHR48090">
    <property type="entry name" value="UNDECAPRENYL-PHOSPHATE 4-DEOXY-4-FORMAMIDO-L-ARABINOSE TRANSFERASE-RELATED"/>
    <property type="match status" value="1"/>
</dbReference>
<organism evidence="3 4">
    <name type="scientific">Geomonas terrae</name>
    <dbReference type="NCBI Taxonomy" id="2562681"/>
    <lineage>
        <taxon>Bacteria</taxon>
        <taxon>Pseudomonadati</taxon>
        <taxon>Thermodesulfobacteriota</taxon>
        <taxon>Desulfuromonadia</taxon>
        <taxon>Geobacterales</taxon>
        <taxon>Geobacteraceae</taxon>
        <taxon>Geomonas</taxon>
    </lineage>
</organism>
<keyword evidence="3" id="KW-0808">Transferase</keyword>
<keyword evidence="1" id="KW-1133">Transmembrane helix</keyword>
<reference evidence="3 4" key="1">
    <citation type="submission" date="2019-04" db="EMBL/GenBank/DDBJ databases">
        <title>Geobacter oryzae sp. nov., ferric-reducing bacteria isolated from paddy soil.</title>
        <authorList>
            <person name="Xu Z."/>
            <person name="Masuda Y."/>
            <person name="Itoh H."/>
            <person name="Senoo K."/>
        </authorList>
    </citation>
    <scope>NUCLEOTIDE SEQUENCE [LARGE SCALE GENOMIC DNA]</scope>
    <source>
        <strain evidence="3 4">Red111</strain>
    </source>
</reference>
<sequence>MSQDCHSTPDYSLIIPVYKNEENIDDLLMALTRLHEAVGGKMEVVFVVDGSPDHSYALLYEALPRAGFPSQLVALSRNYGSFAAIRIGLEIACGKYCAVMAADLQEPPELITSFFAVLDQGEADVVFGMRTGRDDGFFSGLCSAAFWALYRKLVSPDMPKGGVDLFGCNQLVRKAILSISEPNSSLVAQLFWVGFRRKFIPYRRLPREKGKSAWKFRSRFKYMLDSIFSYSELPVIILLWTGGIGLAVSFFFGITTLLAHLLGYIEVPGYTTLILLQVFFASSLLFTQGIIASYLWRAFENTKKRPLALVQNHTEFNRKD</sequence>